<dbReference type="EMBL" id="JBHLUB010000003">
    <property type="protein sequence ID" value="MFC0581338.1"/>
    <property type="molecule type" value="Genomic_DNA"/>
</dbReference>
<dbReference type="RefSeq" id="WP_377458025.1">
    <property type="nucleotide sequence ID" value="NZ_JBHLUB010000003.1"/>
</dbReference>
<keyword evidence="2" id="KW-0812">Transmembrane</keyword>
<dbReference type="Proteomes" id="UP001589862">
    <property type="component" value="Unassembled WGS sequence"/>
</dbReference>
<evidence type="ECO:0000259" key="3">
    <source>
        <dbReference type="Pfam" id="PF25231"/>
    </source>
</evidence>
<organism evidence="4 5">
    <name type="scientific">Micrococcoides hystricis</name>
    <dbReference type="NCBI Taxonomy" id="1572761"/>
    <lineage>
        <taxon>Bacteria</taxon>
        <taxon>Bacillati</taxon>
        <taxon>Actinomycetota</taxon>
        <taxon>Actinomycetes</taxon>
        <taxon>Micrococcales</taxon>
        <taxon>Micrococcaceae</taxon>
        <taxon>Micrococcoides</taxon>
    </lineage>
</organism>
<name>A0ABV6P879_9MICC</name>
<feature type="transmembrane region" description="Helical" evidence="2">
    <location>
        <begin position="111"/>
        <end position="137"/>
    </location>
</feature>
<proteinExistence type="predicted"/>
<feature type="transmembrane region" description="Helical" evidence="2">
    <location>
        <begin position="274"/>
        <end position="301"/>
    </location>
</feature>
<keyword evidence="5" id="KW-1185">Reference proteome</keyword>
<comment type="caution">
    <text evidence="4">The sequence shown here is derived from an EMBL/GenBank/DDBJ whole genome shotgun (WGS) entry which is preliminary data.</text>
</comment>
<dbReference type="Pfam" id="PF25231">
    <property type="entry name" value="DUF7847"/>
    <property type="match status" value="1"/>
</dbReference>
<feature type="region of interest" description="Disordered" evidence="1">
    <location>
        <begin position="1"/>
        <end position="30"/>
    </location>
</feature>
<keyword evidence="2" id="KW-0472">Membrane</keyword>
<accession>A0ABV6P879</accession>
<sequence>MSHYQPQPNPYGQNPGQQPYPSYQLPPPPPQPGSVPLAPFGLGQVFSASWQNITKNFGSAVGLPAVISIFGFLLMAALIAVVIMIDGANNWAFFGQFSNVNDEADLVELGFVNWMILIIGLISVVILLPLVVFQILAQAATVAVSSRHAMGLRTTFAQGFRFLKPALGRLTLLALFYWVLSTILLGLFFASLALIIGEAINLAVTQDLATGEVGGAIATFAVAVIMWIVLIILVSFLSLFIVVRFIFVIQAIVLEGMGPFAALKRSWTLIRGRYWPVFGTYLLLTVIVSFATQLISLVFSIPSAGLETEFTSTSAEVSSAWSLNYAILQIVLTMAQTFLSTIIALFMFLAFNNMYLDLRFRKEGLHLQLAERSFSDPLLQRAIAGDVQAQEAFDDYVPGQIIAHQSGHYPPPGAGQR</sequence>
<dbReference type="InterPro" id="IPR057169">
    <property type="entry name" value="DUF7847"/>
</dbReference>
<feature type="transmembrane region" description="Helical" evidence="2">
    <location>
        <begin position="170"/>
        <end position="196"/>
    </location>
</feature>
<keyword evidence="2" id="KW-1133">Transmembrane helix</keyword>
<feature type="domain" description="DUF7847" evidence="3">
    <location>
        <begin position="174"/>
        <end position="333"/>
    </location>
</feature>
<feature type="transmembrane region" description="Helical" evidence="2">
    <location>
        <begin position="216"/>
        <end position="247"/>
    </location>
</feature>
<evidence type="ECO:0000256" key="1">
    <source>
        <dbReference type="SAM" id="MobiDB-lite"/>
    </source>
</evidence>
<evidence type="ECO:0000256" key="2">
    <source>
        <dbReference type="SAM" id="Phobius"/>
    </source>
</evidence>
<feature type="transmembrane region" description="Helical" evidence="2">
    <location>
        <begin position="326"/>
        <end position="351"/>
    </location>
</feature>
<gene>
    <name evidence="4" type="ORF">ACFFFR_02890</name>
</gene>
<feature type="transmembrane region" description="Helical" evidence="2">
    <location>
        <begin position="61"/>
        <end position="85"/>
    </location>
</feature>
<evidence type="ECO:0000313" key="4">
    <source>
        <dbReference type="EMBL" id="MFC0581338.1"/>
    </source>
</evidence>
<feature type="compositionally biased region" description="Low complexity" evidence="1">
    <location>
        <begin position="1"/>
        <end position="23"/>
    </location>
</feature>
<protein>
    <submittedName>
        <fullName evidence="4">Glycerophosphoryl diester phosphodiesterase membrane domain-containing protein</fullName>
    </submittedName>
</protein>
<reference evidence="4 5" key="1">
    <citation type="submission" date="2024-09" db="EMBL/GenBank/DDBJ databases">
        <authorList>
            <person name="Sun Q."/>
            <person name="Mori K."/>
        </authorList>
    </citation>
    <scope>NUCLEOTIDE SEQUENCE [LARGE SCALE GENOMIC DNA]</scope>
    <source>
        <strain evidence="4 5">NCAIM B.02604</strain>
    </source>
</reference>
<evidence type="ECO:0000313" key="5">
    <source>
        <dbReference type="Proteomes" id="UP001589862"/>
    </source>
</evidence>